<dbReference type="Pfam" id="PF13474">
    <property type="entry name" value="SnoaL_3"/>
    <property type="match status" value="1"/>
</dbReference>
<dbReference type="Gene3D" id="3.10.450.50">
    <property type="match status" value="1"/>
</dbReference>
<sequence length="149" mass="16652">MKNFLCFFAAILFAAPLLAQRKDENEIKAILQAYKTKLEQLDTSGITPLFVSGAKVYEGGTDEGGIQSYLGHHLGPELKAFKSFTFSNYQVDVVLNEDYAYATETYLYTIVLAKDDSVIKSKGVATTVLRKTRQGWKIALTHSSFRRAK</sequence>
<evidence type="ECO:0000313" key="4">
    <source>
        <dbReference type="Proteomes" id="UP001501725"/>
    </source>
</evidence>
<protein>
    <recommendedName>
        <fullName evidence="2">SnoaL-like domain-containing protein</fullName>
    </recommendedName>
</protein>
<dbReference type="EMBL" id="BAABGY010000014">
    <property type="protein sequence ID" value="GAA4340757.1"/>
    <property type="molecule type" value="Genomic_DNA"/>
</dbReference>
<evidence type="ECO:0000256" key="1">
    <source>
        <dbReference type="SAM" id="SignalP"/>
    </source>
</evidence>
<feature type="chain" id="PRO_5046187105" description="SnoaL-like domain-containing protein" evidence="1">
    <location>
        <begin position="20"/>
        <end position="149"/>
    </location>
</feature>
<accession>A0ABP8HKX2</accession>
<name>A0ABP8HKX2_9BACT</name>
<evidence type="ECO:0000313" key="3">
    <source>
        <dbReference type="EMBL" id="GAA4340757.1"/>
    </source>
</evidence>
<evidence type="ECO:0000259" key="2">
    <source>
        <dbReference type="Pfam" id="PF13474"/>
    </source>
</evidence>
<reference evidence="4" key="1">
    <citation type="journal article" date="2019" name="Int. J. Syst. Evol. Microbiol.">
        <title>The Global Catalogue of Microorganisms (GCM) 10K type strain sequencing project: providing services to taxonomists for standard genome sequencing and annotation.</title>
        <authorList>
            <consortium name="The Broad Institute Genomics Platform"/>
            <consortium name="The Broad Institute Genome Sequencing Center for Infectious Disease"/>
            <person name="Wu L."/>
            <person name="Ma J."/>
        </authorList>
    </citation>
    <scope>NUCLEOTIDE SEQUENCE [LARGE SCALE GENOMIC DNA]</scope>
    <source>
        <strain evidence="4">JCM 17919</strain>
    </source>
</reference>
<comment type="caution">
    <text evidence="3">The sequence shown here is derived from an EMBL/GenBank/DDBJ whole genome shotgun (WGS) entry which is preliminary data.</text>
</comment>
<dbReference type="InterPro" id="IPR032710">
    <property type="entry name" value="NTF2-like_dom_sf"/>
</dbReference>
<dbReference type="Proteomes" id="UP001501725">
    <property type="component" value="Unassembled WGS sequence"/>
</dbReference>
<gene>
    <name evidence="3" type="ORF">GCM10023184_38660</name>
</gene>
<feature type="domain" description="SnoaL-like" evidence="2">
    <location>
        <begin position="27"/>
        <end position="145"/>
    </location>
</feature>
<dbReference type="SUPFAM" id="SSF54427">
    <property type="entry name" value="NTF2-like"/>
    <property type="match status" value="1"/>
</dbReference>
<dbReference type="InterPro" id="IPR037401">
    <property type="entry name" value="SnoaL-like"/>
</dbReference>
<dbReference type="RefSeq" id="WP_345257515.1">
    <property type="nucleotide sequence ID" value="NZ_BAABGY010000014.1"/>
</dbReference>
<feature type="signal peptide" evidence="1">
    <location>
        <begin position="1"/>
        <end position="19"/>
    </location>
</feature>
<proteinExistence type="predicted"/>
<keyword evidence="1" id="KW-0732">Signal</keyword>
<organism evidence="3 4">
    <name type="scientific">Flaviaesturariibacter amylovorans</name>
    <dbReference type="NCBI Taxonomy" id="1084520"/>
    <lineage>
        <taxon>Bacteria</taxon>
        <taxon>Pseudomonadati</taxon>
        <taxon>Bacteroidota</taxon>
        <taxon>Chitinophagia</taxon>
        <taxon>Chitinophagales</taxon>
        <taxon>Chitinophagaceae</taxon>
        <taxon>Flaviaestuariibacter</taxon>
    </lineage>
</organism>
<keyword evidence="4" id="KW-1185">Reference proteome</keyword>